<proteinExistence type="predicted"/>
<reference evidence="3" key="2">
    <citation type="submission" date="2025-09" db="UniProtKB">
        <authorList>
            <consortium name="Ensembl"/>
        </authorList>
    </citation>
    <scope>IDENTIFICATION</scope>
</reference>
<dbReference type="PANTHER" id="PTHR12822:SF3">
    <property type="entry name" value="PROTEIN YIPF2"/>
    <property type="match status" value="1"/>
</dbReference>
<name>A0A8D0GII5_SPHPU</name>
<evidence type="ECO:0000313" key="3">
    <source>
        <dbReference type="Ensembl" id="ENSSPUP00000005862.1"/>
    </source>
</evidence>
<comment type="subcellular location">
    <subcellularLocation>
        <location evidence="1">Golgi apparatus</location>
        <location evidence="1">cis-Golgi network membrane</location>
        <topology evidence="1">Multi-pass membrane protein</topology>
    </subcellularLocation>
</comment>
<dbReference type="PANTHER" id="PTHR12822">
    <property type="entry name" value="PROTEIN YIPF"/>
    <property type="match status" value="1"/>
</dbReference>
<dbReference type="Proteomes" id="UP000694392">
    <property type="component" value="Unplaced"/>
</dbReference>
<keyword evidence="2" id="KW-1133">Transmembrane helix</keyword>
<keyword evidence="2" id="KW-0472">Membrane</keyword>
<protein>
    <submittedName>
        <fullName evidence="3">Uncharacterized protein</fullName>
    </submittedName>
</protein>
<dbReference type="AlphaFoldDB" id="A0A8D0GII5"/>
<dbReference type="GO" id="GO:0016192">
    <property type="term" value="P:vesicle-mediated transport"/>
    <property type="evidence" value="ECO:0007669"/>
    <property type="project" value="InterPro"/>
</dbReference>
<evidence type="ECO:0000313" key="4">
    <source>
        <dbReference type="Proteomes" id="UP000694392"/>
    </source>
</evidence>
<dbReference type="GO" id="GO:0031267">
    <property type="term" value="F:small GTPase binding"/>
    <property type="evidence" value="ECO:0007669"/>
    <property type="project" value="InterPro"/>
</dbReference>
<dbReference type="InterPro" id="IPR039765">
    <property type="entry name" value="Yip5/YIPF1/YIPF2"/>
</dbReference>
<sequence length="83" mass="8803">MALSGSVLALTFWPVIRSDTKLVAFTTLAAILALHALLAVGCKLYFFQQPSSIPSPTLLHPTAAQMVKLPGGTNATQHVKSSR</sequence>
<organism evidence="3 4">
    <name type="scientific">Sphenodon punctatus</name>
    <name type="common">Tuatara</name>
    <name type="synonym">Hatteria punctata</name>
    <dbReference type="NCBI Taxonomy" id="8508"/>
    <lineage>
        <taxon>Eukaryota</taxon>
        <taxon>Metazoa</taxon>
        <taxon>Chordata</taxon>
        <taxon>Craniata</taxon>
        <taxon>Vertebrata</taxon>
        <taxon>Euteleostomi</taxon>
        <taxon>Lepidosauria</taxon>
        <taxon>Sphenodontia</taxon>
        <taxon>Sphenodontidae</taxon>
        <taxon>Sphenodon</taxon>
    </lineage>
</organism>
<dbReference type="Ensembl" id="ENSSPUT00000006241.1">
    <property type="protein sequence ID" value="ENSSPUP00000005862.1"/>
    <property type="gene ID" value="ENSSPUG00000004536.1"/>
</dbReference>
<keyword evidence="2" id="KW-0812">Transmembrane</keyword>
<evidence type="ECO:0000256" key="1">
    <source>
        <dbReference type="ARBA" id="ARBA00004257"/>
    </source>
</evidence>
<evidence type="ECO:0000256" key="2">
    <source>
        <dbReference type="SAM" id="Phobius"/>
    </source>
</evidence>
<feature type="transmembrane region" description="Helical" evidence="2">
    <location>
        <begin position="27"/>
        <end position="46"/>
    </location>
</feature>
<dbReference type="GO" id="GO:0005794">
    <property type="term" value="C:Golgi apparatus"/>
    <property type="evidence" value="ECO:0007669"/>
    <property type="project" value="UniProtKB-SubCell"/>
</dbReference>
<keyword evidence="4" id="KW-1185">Reference proteome</keyword>
<reference evidence="3" key="1">
    <citation type="submission" date="2025-08" db="UniProtKB">
        <authorList>
            <consortium name="Ensembl"/>
        </authorList>
    </citation>
    <scope>IDENTIFICATION</scope>
</reference>
<accession>A0A8D0GII5</accession>